<proteinExistence type="inferred from homology"/>
<keyword evidence="7" id="KW-1133">Transmembrane helix</keyword>
<evidence type="ECO:0000256" key="5">
    <source>
        <dbReference type="ARBA" id="ARBA00023163"/>
    </source>
</evidence>
<dbReference type="SUPFAM" id="SSF103473">
    <property type="entry name" value="MFS general substrate transporter"/>
    <property type="match status" value="1"/>
</dbReference>
<feature type="transmembrane region" description="Helical" evidence="7">
    <location>
        <begin position="264"/>
        <end position="283"/>
    </location>
</feature>
<dbReference type="Pfam" id="PF08281">
    <property type="entry name" value="Sigma70_r4_2"/>
    <property type="match status" value="1"/>
</dbReference>
<name>A0ABU1HL25_9MICO</name>
<dbReference type="InterPro" id="IPR007627">
    <property type="entry name" value="RNA_pol_sigma70_r2"/>
</dbReference>
<feature type="compositionally biased region" description="Basic and acidic residues" evidence="6">
    <location>
        <begin position="593"/>
        <end position="605"/>
    </location>
</feature>
<dbReference type="InterPro" id="IPR041916">
    <property type="entry name" value="Anti_sigma_zinc_sf"/>
</dbReference>
<dbReference type="Gene3D" id="1.10.10.10">
    <property type="entry name" value="Winged helix-like DNA-binding domain superfamily/Winged helix DNA-binding domain"/>
    <property type="match status" value="1"/>
</dbReference>
<keyword evidence="7" id="KW-0812">Transmembrane</keyword>
<dbReference type="PANTHER" id="PTHR43133">
    <property type="entry name" value="RNA POLYMERASE ECF-TYPE SIGMA FACTO"/>
    <property type="match status" value="1"/>
</dbReference>
<dbReference type="PANTHER" id="PTHR43133:SF8">
    <property type="entry name" value="RNA POLYMERASE SIGMA FACTOR HI_1459-RELATED"/>
    <property type="match status" value="1"/>
</dbReference>
<dbReference type="InterPro" id="IPR013249">
    <property type="entry name" value="RNA_pol_sigma70_r4_t2"/>
</dbReference>
<keyword evidence="5" id="KW-0804">Transcription</keyword>
<evidence type="ECO:0000256" key="4">
    <source>
        <dbReference type="ARBA" id="ARBA00023125"/>
    </source>
</evidence>
<evidence type="ECO:0000256" key="6">
    <source>
        <dbReference type="SAM" id="MobiDB-lite"/>
    </source>
</evidence>
<feature type="region of interest" description="Disordered" evidence="6">
    <location>
        <begin position="382"/>
        <end position="625"/>
    </location>
</feature>
<comment type="similarity">
    <text evidence="1">Belongs to the sigma-70 factor family. ECF subfamily.</text>
</comment>
<feature type="domain" description="Putative zinc-finger" evidence="10">
    <location>
        <begin position="217"/>
        <end position="250"/>
    </location>
</feature>
<keyword evidence="2" id="KW-0805">Transcription regulation</keyword>
<dbReference type="EMBL" id="JAVIZQ010000001">
    <property type="protein sequence ID" value="MDR6140733.1"/>
    <property type="molecule type" value="Genomic_DNA"/>
</dbReference>
<keyword evidence="4" id="KW-0238">DNA-binding</keyword>
<dbReference type="InterPro" id="IPR013325">
    <property type="entry name" value="RNA_pol_sigma_r2"/>
</dbReference>
<feature type="domain" description="RNA polymerase sigma-70 region 2" evidence="8">
    <location>
        <begin position="54"/>
        <end position="119"/>
    </location>
</feature>
<feature type="compositionally biased region" description="Basic residues" evidence="6">
    <location>
        <begin position="550"/>
        <end position="592"/>
    </location>
</feature>
<accession>A0ABU1HL25</accession>
<evidence type="ECO:0000256" key="1">
    <source>
        <dbReference type="ARBA" id="ARBA00010641"/>
    </source>
</evidence>
<gene>
    <name evidence="11" type="ORF">QE375_000287</name>
</gene>
<dbReference type="Gene3D" id="1.10.10.1320">
    <property type="entry name" value="Anti-sigma factor, zinc-finger domain"/>
    <property type="match status" value="1"/>
</dbReference>
<evidence type="ECO:0000256" key="3">
    <source>
        <dbReference type="ARBA" id="ARBA00023082"/>
    </source>
</evidence>
<dbReference type="Gene3D" id="1.10.1740.10">
    <property type="match status" value="1"/>
</dbReference>
<feature type="domain" description="RNA polymerase sigma factor 70 region 4 type 2" evidence="9">
    <location>
        <begin position="151"/>
        <end position="197"/>
    </location>
</feature>
<evidence type="ECO:0000313" key="12">
    <source>
        <dbReference type="Proteomes" id="UP001249291"/>
    </source>
</evidence>
<dbReference type="SUPFAM" id="SSF88659">
    <property type="entry name" value="Sigma3 and sigma4 domains of RNA polymerase sigma factors"/>
    <property type="match status" value="1"/>
</dbReference>
<evidence type="ECO:0000256" key="7">
    <source>
        <dbReference type="SAM" id="Phobius"/>
    </source>
</evidence>
<dbReference type="Pfam" id="PF04542">
    <property type="entry name" value="Sigma70_r2"/>
    <property type="match status" value="1"/>
</dbReference>
<organism evidence="11 12">
    <name type="scientific">Microbacterium foliorum</name>
    <dbReference type="NCBI Taxonomy" id="104336"/>
    <lineage>
        <taxon>Bacteria</taxon>
        <taxon>Bacillati</taxon>
        <taxon>Actinomycetota</taxon>
        <taxon>Actinomycetes</taxon>
        <taxon>Micrococcales</taxon>
        <taxon>Microbacteriaceae</taxon>
        <taxon>Microbacterium</taxon>
    </lineage>
</organism>
<feature type="compositionally biased region" description="Low complexity" evidence="6">
    <location>
        <begin position="479"/>
        <end position="545"/>
    </location>
</feature>
<feature type="compositionally biased region" description="Gly residues" evidence="6">
    <location>
        <begin position="322"/>
        <end position="338"/>
    </location>
</feature>
<feature type="compositionally biased region" description="Low complexity" evidence="6">
    <location>
        <begin position="444"/>
        <end position="455"/>
    </location>
</feature>
<evidence type="ECO:0000313" key="11">
    <source>
        <dbReference type="EMBL" id="MDR6140733.1"/>
    </source>
</evidence>
<dbReference type="InterPro" id="IPR036259">
    <property type="entry name" value="MFS_trans_sf"/>
</dbReference>
<sequence length="625" mass="65814">MKMGFTRLFMWTRTRAPRQMDDMDQDSTSHEETIADADLVLRTRSGDAAAFGELWRRHYPSGMSVARSITSSIDPDDLVQESYTRIYQAIVKGGGPNGSFRAYLFTSIRNTAAAWGRSRRESAIDELDSVADPDSTDQAANEALDRSLTAQAFRSLPSRWQEVLWYTEIEQMKPQEAATLLGMKAGAVSQLAFRAREGLREAWIQAHLRSAAAGSDCQWTIEHLGAYSRGNLSNRDHNRLEQHLEECARCMIVAAEAKDVSKRLALVLLPLVLGITGSAGYLATLQGGGTPIVALAAMPSGITEGAVVVAGGATAASSSGAAGSGTTGGGGAAGGGAAGGGAGGATSGGIFSGVGALVGAGSAALVVAGVVAAATIIPSLTGASPAASLPSAGDSDSSSISADVGPDESMSDEKTPIIDDAETEPEPVTPPVEAPVTPEPAEDIAPAIVAPSAPVETSKPAPEEDVPGEETPGEETPGEENPGGETPGEENPGGETPGEENPGGETPGEENPGGETPGEENPGGETPGEENPGGETPGEENPGGENPRRREPRRRNPRRREPRRRNPRRREPRRRNPRRREPRRRNPRRREPRRTGGPDDPDRGQPRRPVSRRSSHHLCDPERVR</sequence>
<dbReference type="InterPro" id="IPR027383">
    <property type="entry name" value="Znf_put"/>
</dbReference>
<feature type="compositionally biased region" description="Low complexity" evidence="6">
    <location>
        <begin position="382"/>
        <end position="402"/>
    </location>
</feature>
<evidence type="ECO:0000259" key="10">
    <source>
        <dbReference type="Pfam" id="PF13490"/>
    </source>
</evidence>
<dbReference type="Proteomes" id="UP001249291">
    <property type="component" value="Unassembled WGS sequence"/>
</dbReference>
<evidence type="ECO:0000256" key="2">
    <source>
        <dbReference type="ARBA" id="ARBA00023015"/>
    </source>
</evidence>
<dbReference type="InterPro" id="IPR014284">
    <property type="entry name" value="RNA_pol_sigma-70_dom"/>
</dbReference>
<comment type="caution">
    <text evidence="11">The sequence shown here is derived from an EMBL/GenBank/DDBJ whole genome shotgun (WGS) entry which is preliminary data.</text>
</comment>
<keyword evidence="3" id="KW-0731">Sigma factor</keyword>
<protein>
    <submittedName>
        <fullName evidence="11">RNA polymerase sigma factor (Sigma-70 family)</fullName>
    </submittedName>
</protein>
<keyword evidence="12" id="KW-1185">Reference proteome</keyword>
<dbReference type="InterPro" id="IPR036388">
    <property type="entry name" value="WH-like_DNA-bd_sf"/>
</dbReference>
<evidence type="ECO:0000259" key="9">
    <source>
        <dbReference type="Pfam" id="PF08281"/>
    </source>
</evidence>
<dbReference type="InterPro" id="IPR013324">
    <property type="entry name" value="RNA_pol_sigma_r3/r4-like"/>
</dbReference>
<evidence type="ECO:0000259" key="8">
    <source>
        <dbReference type="Pfam" id="PF04542"/>
    </source>
</evidence>
<dbReference type="Pfam" id="PF13490">
    <property type="entry name" value="zf-HC2"/>
    <property type="match status" value="1"/>
</dbReference>
<dbReference type="SUPFAM" id="SSF88946">
    <property type="entry name" value="Sigma2 domain of RNA polymerase sigma factors"/>
    <property type="match status" value="1"/>
</dbReference>
<feature type="region of interest" description="Disordered" evidence="6">
    <location>
        <begin position="319"/>
        <end position="338"/>
    </location>
</feature>
<feature type="compositionally biased region" description="Acidic residues" evidence="6">
    <location>
        <begin position="463"/>
        <end position="478"/>
    </location>
</feature>
<dbReference type="InterPro" id="IPR039425">
    <property type="entry name" value="RNA_pol_sigma-70-like"/>
</dbReference>
<dbReference type="NCBIfam" id="TIGR02937">
    <property type="entry name" value="sigma70-ECF"/>
    <property type="match status" value="1"/>
</dbReference>
<reference evidence="11 12" key="1">
    <citation type="submission" date="2023-08" db="EMBL/GenBank/DDBJ databases">
        <title>Functional and genomic diversity of the sorghum phyllosphere microbiome.</title>
        <authorList>
            <person name="Shade A."/>
        </authorList>
    </citation>
    <scope>NUCLEOTIDE SEQUENCE [LARGE SCALE GENOMIC DNA]</scope>
    <source>
        <strain evidence="11 12">SORGH_AS_0445</strain>
    </source>
</reference>
<keyword evidence="7" id="KW-0472">Membrane</keyword>